<dbReference type="RefSeq" id="WP_206707641.1">
    <property type="nucleotide sequence ID" value="NZ_CP059066.1"/>
</dbReference>
<sequence>MKTKITIASIFLLGIIVGAASVNLIFSKRMDLLFLENAELHIKLEEQQNRLNKLEESLREHRKRVVKNIVIIPDTQNDLLKIKIRETAGNLLKDLIGTDLAKLDPMLVYNILNNRKITVNGIDIILDVELLVMDVQIEVFLNVKEVEQEVKE</sequence>
<keyword evidence="2" id="KW-1133">Transmembrane helix</keyword>
<reference evidence="3" key="1">
    <citation type="submission" date="2020-07" db="EMBL/GenBank/DDBJ databases">
        <title>Koleobacter methoxysyntrophicus gen. nov., sp. nov., a novel anaerobic bacterium isolated from deep subsurface oil field and proposal of Koleobacterales ord. nov. in the phylum Firmicutes.</title>
        <authorList>
            <person name="Sakamoto S."/>
            <person name="Tamaki H."/>
        </authorList>
    </citation>
    <scope>NUCLEOTIDE SEQUENCE</scope>
    <source>
        <strain evidence="3">NRmbB1</strain>
    </source>
</reference>
<keyword evidence="4" id="KW-1185">Reference proteome</keyword>
<evidence type="ECO:0000313" key="4">
    <source>
        <dbReference type="Proteomes" id="UP000662904"/>
    </source>
</evidence>
<accession>A0A8A0RR21</accession>
<evidence type="ECO:0000313" key="3">
    <source>
        <dbReference type="EMBL" id="QSQ10332.1"/>
    </source>
</evidence>
<dbReference type="KEGG" id="kme:H0A61_02736"/>
<protein>
    <submittedName>
        <fullName evidence="3">Uncharacterized protein</fullName>
    </submittedName>
</protein>
<dbReference type="Proteomes" id="UP000662904">
    <property type="component" value="Chromosome"/>
</dbReference>
<dbReference type="EMBL" id="CP059066">
    <property type="protein sequence ID" value="QSQ10332.1"/>
    <property type="molecule type" value="Genomic_DNA"/>
</dbReference>
<keyword evidence="2" id="KW-0812">Transmembrane</keyword>
<keyword evidence="2" id="KW-0472">Membrane</keyword>
<proteinExistence type="predicted"/>
<feature type="coiled-coil region" evidence="1">
    <location>
        <begin position="37"/>
        <end position="64"/>
    </location>
</feature>
<gene>
    <name evidence="3" type="ORF">H0A61_02736</name>
</gene>
<organism evidence="3 4">
    <name type="scientific">Koleobacter methoxysyntrophicus</name>
    <dbReference type="NCBI Taxonomy" id="2751313"/>
    <lineage>
        <taxon>Bacteria</taxon>
        <taxon>Bacillati</taxon>
        <taxon>Bacillota</taxon>
        <taxon>Clostridia</taxon>
        <taxon>Koleobacterales</taxon>
        <taxon>Koleobacteraceae</taxon>
        <taxon>Koleobacter</taxon>
    </lineage>
</organism>
<evidence type="ECO:0000256" key="2">
    <source>
        <dbReference type="SAM" id="Phobius"/>
    </source>
</evidence>
<feature type="transmembrane region" description="Helical" evidence="2">
    <location>
        <begin position="6"/>
        <end position="26"/>
    </location>
</feature>
<dbReference type="AlphaFoldDB" id="A0A8A0RR21"/>
<evidence type="ECO:0000256" key="1">
    <source>
        <dbReference type="SAM" id="Coils"/>
    </source>
</evidence>
<keyword evidence="1" id="KW-0175">Coiled coil</keyword>
<name>A0A8A0RR21_9FIRM</name>